<protein>
    <submittedName>
        <fullName evidence="3">Uncharacterized protein</fullName>
    </submittedName>
</protein>
<accession>A0A4Y7SS44</accession>
<keyword evidence="4" id="KW-1185">Reference proteome</keyword>
<name>A0A4Y7SS44_COPMI</name>
<feature type="coiled-coil region" evidence="1">
    <location>
        <begin position="117"/>
        <end position="189"/>
    </location>
</feature>
<sequence>MSIPPPPRKRIARGLDRYHPYSREESTMLDGDDSSANPMELPAAVSLIGASIKQERDGDDVSVLRTARPDVGSRATGSREGGLRAHKRQFRSGTPSGPNPITQSGPTRSATKAATQAAKFAAEIEVLKGRIRELESSERRLRDKLAIRGELLKDARGEREEARTECVKVEEALEEKEKTLEAVTNEANRYRGWWLTDYYSLKVVLGLVPNKEDVEAIASASRDRFITYSAALRQHQ</sequence>
<feature type="region of interest" description="Disordered" evidence="2">
    <location>
        <begin position="1"/>
        <end position="39"/>
    </location>
</feature>
<comment type="caution">
    <text evidence="3">The sequence shown here is derived from an EMBL/GenBank/DDBJ whole genome shotgun (WGS) entry which is preliminary data.</text>
</comment>
<feature type="compositionally biased region" description="Polar residues" evidence="2">
    <location>
        <begin position="91"/>
        <end position="109"/>
    </location>
</feature>
<evidence type="ECO:0000256" key="2">
    <source>
        <dbReference type="SAM" id="MobiDB-lite"/>
    </source>
</evidence>
<reference evidence="3 4" key="1">
    <citation type="journal article" date="2019" name="Nat. Ecol. Evol.">
        <title>Megaphylogeny resolves global patterns of mushroom evolution.</title>
        <authorList>
            <person name="Varga T."/>
            <person name="Krizsan K."/>
            <person name="Foldi C."/>
            <person name="Dima B."/>
            <person name="Sanchez-Garcia M."/>
            <person name="Sanchez-Ramirez S."/>
            <person name="Szollosi G.J."/>
            <person name="Szarkandi J.G."/>
            <person name="Papp V."/>
            <person name="Albert L."/>
            <person name="Andreopoulos W."/>
            <person name="Angelini C."/>
            <person name="Antonin V."/>
            <person name="Barry K.W."/>
            <person name="Bougher N.L."/>
            <person name="Buchanan P."/>
            <person name="Buyck B."/>
            <person name="Bense V."/>
            <person name="Catcheside P."/>
            <person name="Chovatia M."/>
            <person name="Cooper J."/>
            <person name="Damon W."/>
            <person name="Desjardin D."/>
            <person name="Finy P."/>
            <person name="Geml J."/>
            <person name="Haridas S."/>
            <person name="Hughes K."/>
            <person name="Justo A."/>
            <person name="Karasinski D."/>
            <person name="Kautmanova I."/>
            <person name="Kiss B."/>
            <person name="Kocsube S."/>
            <person name="Kotiranta H."/>
            <person name="LaButti K.M."/>
            <person name="Lechner B.E."/>
            <person name="Liimatainen K."/>
            <person name="Lipzen A."/>
            <person name="Lukacs Z."/>
            <person name="Mihaltcheva S."/>
            <person name="Morgado L.N."/>
            <person name="Niskanen T."/>
            <person name="Noordeloos M.E."/>
            <person name="Ohm R.A."/>
            <person name="Ortiz-Santana B."/>
            <person name="Ovrebo C."/>
            <person name="Racz N."/>
            <person name="Riley R."/>
            <person name="Savchenko A."/>
            <person name="Shiryaev A."/>
            <person name="Soop K."/>
            <person name="Spirin V."/>
            <person name="Szebenyi C."/>
            <person name="Tomsovsky M."/>
            <person name="Tulloss R.E."/>
            <person name="Uehling J."/>
            <person name="Grigoriev I.V."/>
            <person name="Vagvolgyi C."/>
            <person name="Papp T."/>
            <person name="Martin F.M."/>
            <person name="Miettinen O."/>
            <person name="Hibbett D.S."/>
            <person name="Nagy L.G."/>
        </authorList>
    </citation>
    <scope>NUCLEOTIDE SEQUENCE [LARGE SCALE GENOMIC DNA]</scope>
    <source>
        <strain evidence="3 4">FP101781</strain>
    </source>
</reference>
<evidence type="ECO:0000313" key="4">
    <source>
        <dbReference type="Proteomes" id="UP000298030"/>
    </source>
</evidence>
<dbReference type="EMBL" id="QPFP01000067">
    <property type="protein sequence ID" value="TEB24444.1"/>
    <property type="molecule type" value="Genomic_DNA"/>
</dbReference>
<dbReference type="AlphaFoldDB" id="A0A4Y7SS44"/>
<evidence type="ECO:0000256" key="1">
    <source>
        <dbReference type="SAM" id="Coils"/>
    </source>
</evidence>
<organism evidence="3 4">
    <name type="scientific">Coprinellus micaceus</name>
    <name type="common">Glistening ink-cap mushroom</name>
    <name type="synonym">Coprinus micaceus</name>
    <dbReference type="NCBI Taxonomy" id="71717"/>
    <lineage>
        <taxon>Eukaryota</taxon>
        <taxon>Fungi</taxon>
        <taxon>Dikarya</taxon>
        <taxon>Basidiomycota</taxon>
        <taxon>Agaricomycotina</taxon>
        <taxon>Agaricomycetes</taxon>
        <taxon>Agaricomycetidae</taxon>
        <taxon>Agaricales</taxon>
        <taxon>Agaricineae</taxon>
        <taxon>Psathyrellaceae</taxon>
        <taxon>Coprinellus</taxon>
    </lineage>
</organism>
<dbReference type="Proteomes" id="UP000298030">
    <property type="component" value="Unassembled WGS sequence"/>
</dbReference>
<feature type="region of interest" description="Disordered" evidence="2">
    <location>
        <begin position="53"/>
        <end position="112"/>
    </location>
</feature>
<gene>
    <name evidence="3" type="ORF">FA13DRAFT_1714729</name>
</gene>
<feature type="compositionally biased region" description="Basic and acidic residues" evidence="2">
    <location>
        <begin position="13"/>
        <end position="26"/>
    </location>
</feature>
<keyword evidence="1" id="KW-0175">Coiled coil</keyword>
<proteinExistence type="predicted"/>
<evidence type="ECO:0000313" key="3">
    <source>
        <dbReference type="EMBL" id="TEB24444.1"/>
    </source>
</evidence>